<dbReference type="GO" id="GO:0016020">
    <property type="term" value="C:membrane"/>
    <property type="evidence" value="ECO:0007669"/>
    <property type="project" value="InterPro"/>
</dbReference>
<gene>
    <name evidence="5" type="ORF">GSCOC_T00041301001</name>
</gene>
<organism evidence="5 6">
    <name type="scientific">Coffea canephora</name>
    <name type="common">Robusta coffee</name>
    <dbReference type="NCBI Taxonomy" id="49390"/>
    <lineage>
        <taxon>Eukaryota</taxon>
        <taxon>Viridiplantae</taxon>
        <taxon>Streptophyta</taxon>
        <taxon>Embryophyta</taxon>
        <taxon>Tracheophyta</taxon>
        <taxon>Spermatophyta</taxon>
        <taxon>Magnoliopsida</taxon>
        <taxon>eudicotyledons</taxon>
        <taxon>Gunneridae</taxon>
        <taxon>Pentapetalae</taxon>
        <taxon>asterids</taxon>
        <taxon>lamiids</taxon>
        <taxon>Gentianales</taxon>
        <taxon>Rubiaceae</taxon>
        <taxon>Ixoroideae</taxon>
        <taxon>Gardenieae complex</taxon>
        <taxon>Bertiereae - Coffeeae clade</taxon>
        <taxon>Coffeeae</taxon>
        <taxon>Coffea</taxon>
    </lineage>
</organism>
<keyword evidence="2 4" id="KW-1133">Transmembrane helix</keyword>
<name>A0A068U5J7_COFCA</name>
<dbReference type="AlphaFoldDB" id="A0A068U5J7"/>
<protein>
    <recommendedName>
        <fullName evidence="7">WAT1-related protein</fullName>
    </recommendedName>
</protein>
<accession>A0A068U5J7</accession>
<dbReference type="InterPro" id="IPR030184">
    <property type="entry name" value="WAT1-related"/>
</dbReference>
<dbReference type="GO" id="GO:0022857">
    <property type="term" value="F:transmembrane transporter activity"/>
    <property type="evidence" value="ECO:0007669"/>
    <property type="project" value="InterPro"/>
</dbReference>
<dbReference type="InParanoid" id="A0A068U5J7"/>
<keyword evidence="6" id="KW-1185">Reference proteome</keyword>
<dbReference type="STRING" id="49390.A0A068U5J7"/>
<feature type="transmembrane region" description="Helical" evidence="4">
    <location>
        <begin position="72"/>
        <end position="100"/>
    </location>
</feature>
<dbReference type="PANTHER" id="PTHR31218">
    <property type="entry name" value="WAT1-RELATED PROTEIN"/>
    <property type="match status" value="1"/>
</dbReference>
<dbReference type="PhylomeDB" id="A0A068U5J7"/>
<evidence type="ECO:0008006" key="7">
    <source>
        <dbReference type="Google" id="ProtNLM"/>
    </source>
</evidence>
<feature type="transmembrane region" description="Helical" evidence="4">
    <location>
        <begin position="20"/>
        <end position="37"/>
    </location>
</feature>
<evidence type="ECO:0000256" key="3">
    <source>
        <dbReference type="ARBA" id="ARBA00023136"/>
    </source>
</evidence>
<evidence type="ECO:0000313" key="6">
    <source>
        <dbReference type="Proteomes" id="UP000295252"/>
    </source>
</evidence>
<sequence length="267" mass="29526">MQESLHHQSFLVTGNESKGFRGQLDIATLLVALVAHFKQRRIYRNFKSFLLVSELSVCIVTFNKNLNFKGLYIYLASSSIASAMVNLLPATTFAAAYIVGGLKKVNIQSFRSIAKIIGTISSVAGAISMPLLKGPRTLSMELQLMHSLFKKGDEIWLLGCFIPLAGTICRSTWQLLQVPVVQELSRSFTCNSMQGCASWLPCNLQLSRFLLRKISQAWKLHSHLEIGCPLYTVSFSSSILYLAGAPAQSWCISKRGPIFCAMPCLIP</sequence>
<dbReference type="Proteomes" id="UP000295252">
    <property type="component" value="Chromosome VIII"/>
</dbReference>
<keyword evidence="3 4" id="KW-0472">Membrane</keyword>
<proteinExistence type="predicted"/>
<dbReference type="Gramene" id="CDP02893">
    <property type="protein sequence ID" value="CDP02893"/>
    <property type="gene ID" value="GSCOC_T00041301001"/>
</dbReference>
<evidence type="ECO:0000256" key="4">
    <source>
        <dbReference type="SAM" id="Phobius"/>
    </source>
</evidence>
<evidence type="ECO:0000256" key="2">
    <source>
        <dbReference type="ARBA" id="ARBA00022989"/>
    </source>
</evidence>
<reference evidence="6" key="1">
    <citation type="journal article" date="2014" name="Science">
        <title>The coffee genome provides insight into the convergent evolution of caffeine biosynthesis.</title>
        <authorList>
            <person name="Denoeud F."/>
            <person name="Carretero-Paulet L."/>
            <person name="Dereeper A."/>
            <person name="Droc G."/>
            <person name="Guyot R."/>
            <person name="Pietrella M."/>
            <person name="Zheng C."/>
            <person name="Alberti A."/>
            <person name="Anthony F."/>
            <person name="Aprea G."/>
            <person name="Aury J.M."/>
            <person name="Bento P."/>
            <person name="Bernard M."/>
            <person name="Bocs S."/>
            <person name="Campa C."/>
            <person name="Cenci A."/>
            <person name="Combes M.C."/>
            <person name="Crouzillat D."/>
            <person name="Da Silva C."/>
            <person name="Daddiego L."/>
            <person name="De Bellis F."/>
            <person name="Dussert S."/>
            <person name="Garsmeur O."/>
            <person name="Gayraud T."/>
            <person name="Guignon V."/>
            <person name="Jahn K."/>
            <person name="Jamilloux V."/>
            <person name="Joet T."/>
            <person name="Labadie K."/>
            <person name="Lan T."/>
            <person name="Leclercq J."/>
            <person name="Lepelley M."/>
            <person name="Leroy T."/>
            <person name="Li L.T."/>
            <person name="Librado P."/>
            <person name="Lopez L."/>
            <person name="Munoz A."/>
            <person name="Noel B."/>
            <person name="Pallavicini A."/>
            <person name="Perrotta G."/>
            <person name="Poncet V."/>
            <person name="Pot D."/>
            <person name="Priyono X."/>
            <person name="Rigoreau M."/>
            <person name="Rouard M."/>
            <person name="Rozas J."/>
            <person name="Tranchant-Dubreuil C."/>
            <person name="VanBuren R."/>
            <person name="Zhang Q."/>
            <person name="Andrade A.C."/>
            <person name="Argout X."/>
            <person name="Bertrand B."/>
            <person name="de Kochko A."/>
            <person name="Graziosi G."/>
            <person name="Henry R.J."/>
            <person name="Jayarama X."/>
            <person name="Ming R."/>
            <person name="Nagai C."/>
            <person name="Rounsley S."/>
            <person name="Sankoff D."/>
            <person name="Giuliano G."/>
            <person name="Albert V.A."/>
            <person name="Wincker P."/>
            <person name="Lashermes P."/>
        </authorList>
    </citation>
    <scope>NUCLEOTIDE SEQUENCE [LARGE SCALE GENOMIC DNA]</scope>
    <source>
        <strain evidence="6">cv. DH200-94</strain>
    </source>
</reference>
<evidence type="ECO:0000313" key="5">
    <source>
        <dbReference type="EMBL" id="CDP02893.1"/>
    </source>
</evidence>
<dbReference type="EMBL" id="HG739093">
    <property type="protein sequence ID" value="CDP02893.1"/>
    <property type="molecule type" value="Genomic_DNA"/>
</dbReference>
<keyword evidence="1 4" id="KW-0812">Transmembrane</keyword>
<evidence type="ECO:0000256" key="1">
    <source>
        <dbReference type="ARBA" id="ARBA00022692"/>
    </source>
</evidence>